<dbReference type="PANTHER" id="PTHR34203:SF13">
    <property type="entry name" value="EXPRESSED PROTEIN"/>
    <property type="match status" value="1"/>
</dbReference>
<dbReference type="InterPro" id="IPR052514">
    <property type="entry name" value="SAM-dependent_MTase"/>
</dbReference>
<gene>
    <name evidence="3" type="ORF">SEMRO_103_G052390.1</name>
</gene>
<organism evidence="3 4">
    <name type="scientific">Seminavis robusta</name>
    <dbReference type="NCBI Taxonomy" id="568900"/>
    <lineage>
        <taxon>Eukaryota</taxon>
        <taxon>Sar</taxon>
        <taxon>Stramenopiles</taxon>
        <taxon>Ochrophyta</taxon>
        <taxon>Bacillariophyta</taxon>
        <taxon>Bacillariophyceae</taxon>
        <taxon>Bacillariophycidae</taxon>
        <taxon>Naviculales</taxon>
        <taxon>Naviculaceae</taxon>
        <taxon>Seminavis</taxon>
    </lineage>
</organism>
<dbReference type="Proteomes" id="UP001153069">
    <property type="component" value="Unassembled WGS sequence"/>
</dbReference>
<feature type="domain" description="Methyltransferase FkbM" evidence="2">
    <location>
        <begin position="193"/>
        <end position="361"/>
    </location>
</feature>
<reference evidence="3" key="1">
    <citation type="submission" date="2020-06" db="EMBL/GenBank/DDBJ databases">
        <authorList>
            <consortium name="Plant Systems Biology data submission"/>
        </authorList>
    </citation>
    <scope>NUCLEOTIDE SEQUENCE</scope>
    <source>
        <strain evidence="3">D6</strain>
    </source>
</reference>
<protein>
    <submittedName>
        <fullName evidence="3">Inherit from COG: Methyltransferase</fullName>
    </submittedName>
</protein>
<keyword evidence="3" id="KW-0808">Transferase</keyword>
<dbReference type="Pfam" id="PF05050">
    <property type="entry name" value="Methyltransf_21"/>
    <property type="match status" value="1"/>
</dbReference>
<feature type="chain" id="PRO_5040300521" evidence="1">
    <location>
        <begin position="22"/>
        <end position="433"/>
    </location>
</feature>
<dbReference type="NCBIfam" id="TIGR01444">
    <property type="entry name" value="fkbM_fam"/>
    <property type="match status" value="1"/>
</dbReference>
<dbReference type="GO" id="GO:0032259">
    <property type="term" value="P:methylation"/>
    <property type="evidence" value="ECO:0007669"/>
    <property type="project" value="UniProtKB-KW"/>
</dbReference>
<keyword evidence="3" id="KW-0489">Methyltransferase</keyword>
<proteinExistence type="predicted"/>
<evidence type="ECO:0000259" key="2">
    <source>
        <dbReference type="Pfam" id="PF05050"/>
    </source>
</evidence>
<accession>A0A9N8H6L2</accession>
<comment type="caution">
    <text evidence="3">The sequence shown here is derived from an EMBL/GenBank/DDBJ whole genome shotgun (WGS) entry which is preliminary data.</text>
</comment>
<dbReference type="InterPro" id="IPR006342">
    <property type="entry name" value="FkbM_mtfrase"/>
</dbReference>
<dbReference type="AlphaFoldDB" id="A0A9N8H6L2"/>
<keyword evidence="4" id="KW-1185">Reference proteome</keyword>
<feature type="signal peptide" evidence="1">
    <location>
        <begin position="1"/>
        <end position="21"/>
    </location>
</feature>
<evidence type="ECO:0000256" key="1">
    <source>
        <dbReference type="SAM" id="SignalP"/>
    </source>
</evidence>
<dbReference type="PANTHER" id="PTHR34203">
    <property type="entry name" value="METHYLTRANSFERASE, FKBM FAMILY PROTEIN"/>
    <property type="match status" value="1"/>
</dbReference>
<dbReference type="Gene3D" id="3.40.50.150">
    <property type="entry name" value="Vaccinia Virus protein VP39"/>
    <property type="match status" value="1"/>
</dbReference>
<dbReference type="EMBL" id="CAICTM010000102">
    <property type="protein sequence ID" value="CAB9501235.1"/>
    <property type="molecule type" value="Genomic_DNA"/>
</dbReference>
<name>A0A9N8H6L2_9STRA</name>
<keyword evidence="1" id="KW-0732">Signal</keyword>
<evidence type="ECO:0000313" key="3">
    <source>
        <dbReference type="EMBL" id="CAB9501235.1"/>
    </source>
</evidence>
<dbReference type="SUPFAM" id="SSF53335">
    <property type="entry name" value="S-adenosyl-L-methionine-dependent methyltransferases"/>
    <property type="match status" value="1"/>
</dbReference>
<dbReference type="GO" id="GO:0008168">
    <property type="term" value="F:methyltransferase activity"/>
    <property type="evidence" value="ECO:0007669"/>
    <property type="project" value="UniProtKB-KW"/>
</dbReference>
<evidence type="ECO:0000313" key="4">
    <source>
        <dbReference type="Proteomes" id="UP001153069"/>
    </source>
</evidence>
<sequence>MVTAGIVVLLSVLGLMSQVRTLPGDATGLLVATDAAAAVPTLDALPRTLFAEIEEQSKNVMPLFFGSSTTTDSSTNATSSTTSKSAIISSTTTVSSTPTTPAVSHGKYPTFDCAQLLHELKTNEATQKLDPNLGIIYSRRVRDVPSFFVAMHNETFDNTRWQIMRYGTYYEKKLTAAFQEVLRNAPKGARVLDVGGNIGFFSLVSASMGPFVIDTFEPNIKNRMRYCESLHLNRWIHTEFDDPELLALAAKKNQPRTNLYGYGVGQEEGHFLFEEHTNPGMGAVVNFKTGPGVPNAIQIVTLDNFAKDRGWFDNNPQHIAILKVDVEGFEYSVINGAKQLLTSGMVHNIFMEISARTIPEADSNIPLLTFLSEHYRLHAIGGWIGPNKLVNWPKDDDLNRKILVAAKEEGAKQLNLWWRLRFKKEYATQDSAV</sequence>
<dbReference type="OrthoDB" id="45755at2759"/>
<dbReference type="InterPro" id="IPR029063">
    <property type="entry name" value="SAM-dependent_MTases_sf"/>
</dbReference>